<evidence type="ECO:0000256" key="1">
    <source>
        <dbReference type="ARBA" id="ARBA00004167"/>
    </source>
</evidence>
<evidence type="ECO:0000313" key="9">
    <source>
        <dbReference type="Proteomes" id="UP000031516"/>
    </source>
</evidence>
<dbReference type="GO" id="GO:0016020">
    <property type="term" value="C:membrane"/>
    <property type="evidence" value="ECO:0007669"/>
    <property type="project" value="UniProtKB-SubCell"/>
</dbReference>
<evidence type="ECO:0000313" key="8">
    <source>
        <dbReference type="EMBL" id="CDO93945.1"/>
    </source>
</evidence>
<comment type="subcellular location">
    <subcellularLocation>
        <location evidence="1">Membrane</location>
        <topology evidence="1">Single-pass membrane protein</topology>
    </subcellularLocation>
</comment>
<sequence>MTSFLAVNAQRYIDPVETNQVNRLAELLLLSNAEEPLIVLQFNNFDLLGQFDAEHAQTYPFLATLFEASLEPVLQEDDVKYLSNGFDHAHVVTVGEIPASASDLLRGEFTTSENAVVVQFTEESYDVAELDDFLETMYAFMEDSMNNVDNIVLRMPSSDSANAESLINAETSKDVGVDDPEVDDPEDSDALSSLWTEGLLSCLIVSGLLLAILVTALSWLGSLDISYGALEKTTNPLKKNN</sequence>
<dbReference type="Proteomes" id="UP000031516">
    <property type="component" value="Unassembled WGS sequence"/>
</dbReference>
<comment type="caution">
    <text evidence="8">The sequence shown here is derived from an EMBL/GenBank/DDBJ whole genome shotgun (WGS) entry which is preliminary data.</text>
</comment>
<evidence type="ECO:0000256" key="6">
    <source>
        <dbReference type="SAM" id="Phobius"/>
    </source>
</evidence>
<reference evidence="8 9" key="1">
    <citation type="submission" date="2014-03" db="EMBL/GenBank/DDBJ databases">
        <title>The genome of Kluyveromyces dobzhanskii.</title>
        <authorList>
            <person name="Nystedt B."/>
            <person name="Astrom S."/>
        </authorList>
    </citation>
    <scope>NUCLEOTIDE SEQUENCE [LARGE SCALE GENOMIC DNA]</scope>
    <source>
        <strain evidence="8 9">CBS 2104</strain>
    </source>
</reference>
<accession>A0A0A8L6R0</accession>
<feature type="compositionally biased region" description="Acidic residues" evidence="5">
    <location>
        <begin position="177"/>
        <end position="189"/>
    </location>
</feature>
<dbReference type="Pfam" id="PF20520">
    <property type="entry name" value="Ac45-VOA1_TM"/>
    <property type="match status" value="1"/>
</dbReference>
<feature type="domain" description="V-type proton ATPase subunit S1/VOA1 transmembrane" evidence="7">
    <location>
        <begin position="194"/>
        <end position="232"/>
    </location>
</feature>
<feature type="transmembrane region" description="Helical" evidence="6">
    <location>
        <begin position="198"/>
        <end position="220"/>
    </location>
</feature>
<name>A0A0A8L6R0_9SACH</name>
<keyword evidence="2 6" id="KW-0812">Transmembrane</keyword>
<feature type="region of interest" description="Disordered" evidence="5">
    <location>
        <begin position="169"/>
        <end position="189"/>
    </location>
</feature>
<organism evidence="8 9">
    <name type="scientific">Kluyveromyces dobzhanskii CBS 2104</name>
    <dbReference type="NCBI Taxonomy" id="1427455"/>
    <lineage>
        <taxon>Eukaryota</taxon>
        <taxon>Fungi</taxon>
        <taxon>Dikarya</taxon>
        <taxon>Ascomycota</taxon>
        <taxon>Saccharomycotina</taxon>
        <taxon>Saccharomycetes</taxon>
        <taxon>Saccharomycetales</taxon>
        <taxon>Saccharomycetaceae</taxon>
        <taxon>Kluyveromyces</taxon>
    </lineage>
</organism>
<evidence type="ECO:0000256" key="4">
    <source>
        <dbReference type="ARBA" id="ARBA00023136"/>
    </source>
</evidence>
<gene>
    <name evidence="8" type="ORF">KLDO_g2233</name>
</gene>
<keyword evidence="4 6" id="KW-0472">Membrane</keyword>
<protein>
    <submittedName>
        <fullName evidence="8">WGS project CCBQ000000000 data, contig 00102</fullName>
    </submittedName>
</protein>
<evidence type="ECO:0000256" key="5">
    <source>
        <dbReference type="SAM" id="MobiDB-lite"/>
    </source>
</evidence>
<dbReference type="EMBL" id="CCBQ010000027">
    <property type="protein sequence ID" value="CDO93945.1"/>
    <property type="molecule type" value="Genomic_DNA"/>
</dbReference>
<keyword evidence="9" id="KW-1185">Reference proteome</keyword>
<evidence type="ECO:0000259" key="7">
    <source>
        <dbReference type="Pfam" id="PF20520"/>
    </source>
</evidence>
<dbReference type="InterPro" id="IPR046756">
    <property type="entry name" value="VAS1/VOA1_TM"/>
</dbReference>
<evidence type="ECO:0000256" key="3">
    <source>
        <dbReference type="ARBA" id="ARBA00022989"/>
    </source>
</evidence>
<dbReference type="OrthoDB" id="9985059at2759"/>
<evidence type="ECO:0000256" key="2">
    <source>
        <dbReference type="ARBA" id="ARBA00022692"/>
    </source>
</evidence>
<keyword evidence="3 6" id="KW-1133">Transmembrane helix</keyword>
<proteinExistence type="predicted"/>
<dbReference type="AlphaFoldDB" id="A0A0A8L6R0"/>